<organism evidence="11 12">
    <name type="scientific">Nocardia otitidiscaviarum</name>
    <dbReference type="NCBI Taxonomy" id="1823"/>
    <lineage>
        <taxon>Bacteria</taxon>
        <taxon>Bacillati</taxon>
        <taxon>Actinomycetota</taxon>
        <taxon>Actinomycetes</taxon>
        <taxon>Mycobacteriales</taxon>
        <taxon>Nocardiaceae</taxon>
        <taxon>Nocardia</taxon>
    </lineage>
</organism>
<evidence type="ECO:0000259" key="8">
    <source>
        <dbReference type="PROSITE" id="PS50110"/>
    </source>
</evidence>
<dbReference type="Proteomes" id="UP000317039">
    <property type="component" value="Chromosome"/>
</dbReference>
<dbReference type="InterPro" id="IPR039420">
    <property type="entry name" value="WalR-like"/>
</dbReference>
<evidence type="ECO:0000256" key="3">
    <source>
        <dbReference type="ARBA" id="ARBA00023015"/>
    </source>
</evidence>
<evidence type="ECO:0000256" key="7">
    <source>
        <dbReference type="PROSITE-ProRule" id="PRU01091"/>
    </source>
</evidence>
<dbReference type="Proteomes" id="UP000255467">
    <property type="component" value="Unassembled WGS sequence"/>
</dbReference>
<protein>
    <submittedName>
        <fullName evidence="10">Response regulator transcription factor</fullName>
    </submittedName>
    <submittedName>
        <fullName evidence="11">Transcriptional regulatory protein tcrA</fullName>
    </submittedName>
</protein>
<dbReference type="GO" id="GO:0000156">
    <property type="term" value="F:phosphorelay response regulator activity"/>
    <property type="evidence" value="ECO:0007669"/>
    <property type="project" value="TreeGrafter"/>
</dbReference>
<dbReference type="PROSITE" id="PS51755">
    <property type="entry name" value="OMPR_PHOB"/>
    <property type="match status" value="1"/>
</dbReference>
<evidence type="ECO:0000313" key="11">
    <source>
        <dbReference type="EMBL" id="SUA81187.1"/>
    </source>
</evidence>
<keyword evidence="12" id="KW-1185">Reference proteome</keyword>
<dbReference type="InterPro" id="IPR011006">
    <property type="entry name" value="CheY-like_superfamily"/>
</dbReference>
<dbReference type="Pfam" id="PF00486">
    <property type="entry name" value="Trans_reg_C"/>
    <property type="match status" value="1"/>
</dbReference>
<reference evidence="11 12" key="1">
    <citation type="submission" date="2018-06" db="EMBL/GenBank/DDBJ databases">
        <authorList>
            <consortium name="Pathogen Informatics"/>
            <person name="Doyle S."/>
        </authorList>
    </citation>
    <scope>NUCLEOTIDE SEQUENCE [LARGE SCALE GENOMIC DNA]</scope>
    <source>
        <strain evidence="11 12">NCTC1934</strain>
    </source>
</reference>
<dbReference type="Pfam" id="PF00072">
    <property type="entry name" value="Response_reg"/>
    <property type="match status" value="1"/>
</dbReference>
<dbReference type="EMBL" id="CP041695">
    <property type="protein sequence ID" value="QDP80050.1"/>
    <property type="molecule type" value="Genomic_DNA"/>
</dbReference>
<evidence type="ECO:0000256" key="5">
    <source>
        <dbReference type="ARBA" id="ARBA00023163"/>
    </source>
</evidence>
<accession>A0A378YXA8</accession>
<dbReference type="Gene3D" id="6.10.250.690">
    <property type="match status" value="1"/>
</dbReference>
<dbReference type="EMBL" id="UGRY01000002">
    <property type="protein sequence ID" value="SUA81187.1"/>
    <property type="molecule type" value="Genomic_DNA"/>
</dbReference>
<dbReference type="InterPro" id="IPR036388">
    <property type="entry name" value="WH-like_DNA-bd_sf"/>
</dbReference>
<keyword evidence="4 7" id="KW-0238">DNA-binding</keyword>
<dbReference type="CDD" id="cd19935">
    <property type="entry name" value="REC_OmpR_CusR-like"/>
    <property type="match status" value="1"/>
</dbReference>
<dbReference type="AlphaFoldDB" id="A0A378YXA8"/>
<dbReference type="CDD" id="cd00383">
    <property type="entry name" value="trans_reg_C"/>
    <property type="match status" value="1"/>
</dbReference>
<dbReference type="SUPFAM" id="SSF52172">
    <property type="entry name" value="CheY-like"/>
    <property type="match status" value="1"/>
</dbReference>
<evidence type="ECO:0000256" key="2">
    <source>
        <dbReference type="ARBA" id="ARBA00023012"/>
    </source>
</evidence>
<dbReference type="InterPro" id="IPR001789">
    <property type="entry name" value="Sig_transdc_resp-reg_receiver"/>
</dbReference>
<evidence type="ECO:0000256" key="6">
    <source>
        <dbReference type="PROSITE-ProRule" id="PRU00169"/>
    </source>
</evidence>
<feature type="modified residue" description="4-aspartylphosphate" evidence="6">
    <location>
        <position position="51"/>
    </location>
</feature>
<feature type="domain" description="Response regulatory" evidence="8">
    <location>
        <begin position="2"/>
        <end position="116"/>
    </location>
</feature>
<dbReference type="GeneID" id="80333948"/>
<dbReference type="GO" id="GO:0006355">
    <property type="term" value="P:regulation of DNA-templated transcription"/>
    <property type="evidence" value="ECO:0007669"/>
    <property type="project" value="InterPro"/>
</dbReference>
<keyword evidence="3" id="KW-0805">Transcription regulation</keyword>
<dbReference type="GO" id="GO:0000976">
    <property type="term" value="F:transcription cis-regulatory region binding"/>
    <property type="evidence" value="ECO:0007669"/>
    <property type="project" value="TreeGrafter"/>
</dbReference>
<dbReference type="GO" id="GO:0032993">
    <property type="term" value="C:protein-DNA complex"/>
    <property type="evidence" value="ECO:0007669"/>
    <property type="project" value="TreeGrafter"/>
</dbReference>
<dbReference type="STRING" id="1406858.GCA_000710895_06721"/>
<dbReference type="KEGG" id="nod:FOH10_16345"/>
<dbReference type="RefSeq" id="WP_039814841.1">
    <property type="nucleotide sequence ID" value="NZ_CP041695.1"/>
</dbReference>
<dbReference type="Gene3D" id="1.10.10.10">
    <property type="entry name" value="Winged helix-like DNA-binding domain superfamily/Winged helix DNA-binding domain"/>
    <property type="match status" value="1"/>
</dbReference>
<keyword evidence="2" id="KW-0902">Two-component regulatory system</keyword>
<dbReference type="FunFam" id="3.40.50.2300:FF:000001">
    <property type="entry name" value="DNA-binding response regulator PhoB"/>
    <property type="match status" value="1"/>
</dbReference>
<reference evidence="10 13" key="2">
    <citation type="submission" date="2019-07" db="EMBL/GenBank/DDBJ databases">
        <title>Complete Genome Sequence and Methylome Analysis of Nocardia otitidis-caviarum NEB252.</title>
        <authorList>
            <person name="Fomenkov A."/>
            <person name="Anton B.P."/>
            <person name="Vincze T."/>
            <person name="Roberts R.J."/>
        </authorList>
    </citation>
    <scope>NUCLEOTIDE SEQUENCE [LARGE SCALE GENOMIC DNA]</scope>
    <source>
        <strain evidence="10 13">NEB252</strain>
    </source>
</reference>
<name>A0A378YXA8_9NOCA</name>
<dbReference type="PANTHER" id="PTHR48111">
    <property type="entry name" value="REGULATOR OF RPOS"/>
    <property type="match status" value="1"/>
</dbReference>
<keyword evidence="5" id="KW-0804">Transcription</keyword>
<evidence type="ECO:0000313" key="13">
    <source>
        <dbReference type="Proteomes" id="UP000317039"/>
    </source>
</evidence>
<gene>
    <name evidence="11" type="primary">tcrA_1</name>
    <name evidence="10" type="ORF">FOH10_16345</name>
    <name evidence="11" type="ORF">NCTC1934_04651</name>
</gene>
<proteinExistence type="predicted"/>
<keyword evidence="1 6" id="KW-0597">Phosphoprotein</keyword>
<feature type="domain" description="OmpR/PhoB-type" evidence="9">
    <location>
        <begin position="124"/>
        <end position="222"/>
    </location>
</feature>
<dbReference type="GO" id="GO:0005829">
    <property type="term" value="C:cytosol"/>
    <property type="evidence" value="ECO:0007669"/>
    <property type="project" value="TreeGrafter"/>
</dbReference>
<feature type="DNA-binding region" description="OmpR/PhoB-type" evidence="7">
    <location>
        <begin position="124"/>
        <end position="222"/>
    </location>
</feature>
<dbReference type="OrthoDB" id="5242569at2"/>
<dbReference type="InterPro" id="IPR001867">
    <property type="entry name" value="OmpR/PhoB-type_DNA-bd"/>
</dbReference>
<dbReference type="PANTHER" id="PTHR48111:SF36">
    <property type="entry name" value="TRANSCRIPTIONAL REGULATORY PROTEIN CUTR"/>
    <property type="match status" value="1"/>
</dbReference>
<dbReference type="SMART" id="SM00862">
    <property type="entry name" value="Trans_reg_C"/>
    <property type="match status" value="1"/>
</dbReference>
<dbReference type="FunFam" id="1.10.10.10:FF:000005">
    <property type="entry name" value="Two-component system response regulator"/>
    <property type="match status" value="1"/>
</dbReference>
<evidence type="ECO:0000256" key="1">
    <source>
        <dbReference type="ARBA" id="ARBA00022553"/>
    </source>
</evidence>
<dbReference type="Gene3D" id="3.40.50.2300">
    <property type="match status" value="1"/>
</dbReference>
<dbReference type="SMART" id="SM00448">
    <property type="entry name" value="REC"/>
    <property type="match status" value="1"/>
</dbReference>
<evidence type="ECO:0000256" key="4">
    <source>
        <dbReference type="ARBA" id="ARBA00023125"/>
    </source>
</evidence>
<dbReference type="PROSITE" id="PS50110">
    <property type="entry name" value="RESPONSE_REGULATORY"/>
    <property type="match status" value="1"/>
</dbReference>
<evidence type="ECO:0000259" key="9">
    <source>
        <dbReference type="PROSITE" id="PS51755"/>
    </source>
</evidence>
<sequence>MRVLVVEDETRLAGALRSGLEAEGWAVDLAGDGRVGLEMAQTADYDVIVLDIMLPELNGYRVCALLREAGDWTPILMLTAKDGEHDEAEALDSGADDYVTKPFSFVVLLARLRNLVRRRPAPRPTLLRVGDLTLDPATRICTRAGSDIALTSKEFSVLEILARRPGQLVSKRELLSSGWDFAFDGDSNVVEVHISALRRKIDAPFGRNSIRTVRGHGYRLVAEGGTHDRP</sequence>
<evidence type="ECO:0000313" key="10">
    <source>
        <dbReference type="EMBL" id="QDP80050.1"/>
    </source>
</evidence>
<evidence type="ECO:0000313" key="12">
    <source>
        <dbReference type="Proteomes" id="UP000255467"/>
    </source>
</evidence>